<keyword evidence="1" id="KW-1133">Transmembrane helix</keyword>
<proteinExistence type="predicted"/>
<evidence type="ECO:0008006" key="4">
    <source>
        <dbReference type="Google" id="ProtNLM"/>
    </source>
</evidence>
<evidence type="ECO:0000313" key="2">
    <source>
        <dbReference type="EMBL" id="GKU97427.1"/>
    </source>
</evidence>
<comment type="caution">
    <text evidence="2">The sequence shown here is derived from an EMBL/GenBank/DDBJ whole genome shotgun (WGS) entry which is preliminary data.</text>
</comment>
<evidence type="ECO:0000313" key="3">
    <source>
        <dbReference type="Proteomes" id="UP001054252"/>
    </source>
</evidence>
<gene>
    <name evidence="2" type="ORF">SLEP1_g10571</name>
</gene>
<reference evidence="2 3" key="1">
    <citation type="journal article" date="2021" name="Commun. Biol.">
        <title>The genome of Shorea leprosula (Dipterocarpaceae) highlights the ecological relevance of drought in aseasonal tropical rainforests.</title>
        <authorList>
            <person name="Ng K.K.S."/>
            <person name="Kobayashi M.J."/>
            <person name="Fawcett J.A."/>
            <person name="Hatakeyama M."/>
            <person name="Paape T."/>
            <person name="Ng C.H."/>
            <person name="Ang C.C."/>
            <person name="Tnah L.H."/>
            <person name="Lee C.T."/>
            <person name="Nishiyama T."/>
            <person name="Sese J."/>
            <person name="O'Brien M.J."/>
            <person name="Copetti D."/>
            <person name="Mohd Noor M.I."/>
            <person name="Ong R.C."/>
            <person name="Putra M."/>
            <person name="Sireger I.Z."/>
            <person name="Indrioko S."/>
            <person name="Kosugi Y."/>
            <person name="Izuno A."/>
            <person name="Isagi Y."/>
            <person name="Lee S.L."/>
            <person name="Shimizu K.K."/>
        </authorList>
    </citation>
    <scope>NUCLEOTIDE SEQUENCE [LARGE SCALE GENOMIC DNA]</scope>
    <source>
        <strain evidence="2">214</strain>
    </source>
</reference>
<dbReference type="EMBL" id="BPVZ01000011">
    <property type="protein sequence ID" value="GKU97427.1"/>
    <property type="molecule type" value="Genomic_DNA"/>
</dbReference>
<organism evidence="2 3">
    <name type="scientific">Rubroshorea leprosula</name>
    <dbReference type="NCBI Taxonomy" id="152421"/>
    <lineage>
        <taxon>Eukaryota</taxon>
        <taxon>Viridiplantae</taxon>
        <taxon>Streptophyta</taxon>
        <taxon>Embryophyta</taxon>
        <taxon>Tracheophyta</taxon>
        <taxon>Spermatophyta</taxon>
        <taxon>Magnoliopsida</taxon>
        <taxon>eudicotyledons</taxon>
        <taxon>Gunneridae</taxon>
        <taxon>Pentapetalae</taxon>
        <taxon>rosids</taxon>
        <taxon>malvids</taxon>
        <taxon>Malvales</taxon>
        <taxon>Dipterocarpaceae</taxon>
        <taxon>Rubroshorea</taxon>
    </lineage>
</organism>
<dbReference type="Proteomes" id="UP001054252">
    <property type="component" value="Unassembled WGS sequence"/>
</dbReference>
<accession>A0AAV5IHY4</accession>
<keyword evidence="1" id="KW-0812">Transmembrane</keyword>
<feature type="transmembrane region" description="Helical" evidence="1">
    <location>
        <begin position="12"/>
        <end position="28"/>
    </location>
</feature>
<evidence type="ECO:0000256" key="1">
    <source>
        <dbReference type="SAM" id="Phobius"/>
    </source>
</evidence>
<keyword evidence="3" id="KW-1185">Reference proteome</keyword>
<sequence length="43" mass="4882">MKKLSLSIIRKISYSVWLVVIQLLYLFVEGKLLPVGDVGVSYI</sequence>
<dbReference type="AlphaFoldDB" id="A0AAV5IHY4"/>
<protein>
    <recommendedName>
        <fullName evidence="4">Photosystem II protein I</fullName>
    </recommendedName>
</protein>
<name>A0AAV5IHY4_9ROSI</name>
<keyword evidence="1" id="KW-0472">Membrane</keyword>